<evidence type="ECO:0000259" key="13">
    <source>
        <dbReference type="Pfam" id="PF02910"/>
    </source>
</evidence>
<evidence type="ECO:0000256" key="3">
    <source>
        <dbReference type="ARBA" id="ARBA00008562"/>
    </source>
</evidence>
<dbReference type="SUPFAM" id="SSF51905">
    <property type="entry name" value="FAD/NAD(P)-binding domain"/>
    <property type="match status" value="1"/>
</dbReference>
<dbReference type="EMBL" id="DTMQ01000038">
    <property type="protein sequence ID" value="HGE99509.1"/>
    <property type="molecule type" value="Genomic_DNA"/>
</dbReference>
<dbReference type="SUPFAM" id="SSF56425">
    <property type="entry name" value="Succinate dehydrogenase/fumarate reductase flavoprotein, catalytic domain"/>
    <property type="match status" value="1"/>
</dbReference>
<evidence type="ECO:0000256" key="1">
    <source>
        <dbReference type="ARBA" id="ARBA00001974"/>
    </source>
</evidence>
<evidence type="ECO:0000259" key="12">
    <source>
        <dbReference type="Pfam" id="PF00890"/>
    </source>
</evidence>
<reference evidence="14" key="1">
    <citation type="journal article" date="2020" name="mSystems">
        <title>Genome- and Community-Level Interaction Insights into Carbon Utilization and Element Cycling Functions of Hydrothermarchaeota in Hydrothermal Sediment.</title>
        <authorList>
            <person name="Zhou Z."/>
            <person name="Liu Y."/>
            <person name="Xu W."/>
            <person name="Pan J."/>
            <person name="Luo Z.H."/>
            <person name="Li M."/>
        </authorList>
    </citation>
    <scope>NUCLEOTIDE SEQUENCE [LARGE SCALE GENOMIC DNA]</scope>
    <source>
        <strain evidence="14">SpSt-906</strain>
    </source>
</reference>
<dbReference type="InterPro" id="IPR003953">
    <property type="entry name" value="FAD-dep_OxRdtase_2_FAD-bd"/>
</dbReference>
<evidence type="ECO:0000256" key="5">
    <source>
        <dbReference type="ARBA" id="ARBA00022630"/>
    </source>
</evidence>
<dbReference type="FunFam" id="3.90.700.10:FF:000002">
    <property type="entry name" value="L-aspartate oxidase"/>
    <property type="match status" value="1"/>
</dbReference>
<keyword evidence="6 11" id="KW-0662">Pyridine nucleotide biosynthesis</keyword>
<dbReference type="InterPro" id="IPR036188">
    <property type="entry name" value="FAD/NAD-bd_sf"/>
</dbReference>
<keyword evidence="7 11" id="KW-0274">FAD</keyword>
<dbReference type="GO" id="GO:0008734">
    <property type="term" value="F:L-aspartate oxidase activity"/>
    <property type="evidence" value="ECO:0007669"/>
    <property type="project" value="UniProtKB-UniRule"/>
</dbReference>
<dbReference type="PANTHER" id="PTHR42716:SF2">
    <property type="entry name" value="L-ASPARTATE OXIDASE, CHLOROPLASTIC"/>
    <property type="match status" value="1"/>
</dbReference>
<comment type="caution">
    <text evidence="14">The sequence shown here is derived from an EMBL/GenBank/DDBJ whole genome shotgun (WGS) entry which is preliminary data.</text>
</comment>
<protein>
    <recommendedName>
        <fullName evidence="4 10">L-aspartate oxidase</fullName>
        <ecNumber evidence="4 10">1.4.3.16</ecNumber>
    </recommendedName>
</protein>
<dbReference type="PANTHER" id="PTHR42716">
    <property type="entry name" value="L-ASPARTATE OXIDASE"/>
    <property type="match status" value="1"/>
</dbReference>
<evidence type="ECO:0000256" key="6">
    <source>
        <dbReference type="ARBA" id="ARBA00022642"/>
    </source>
</evidence>
<name>A0A7C3UVC2_UNCW3</name>
<organism evidence="14">
    <name type="scientific">candidate division WOR-3 bacterium</name>
    <dbReference type="NCBI Taxonomy" id="2052148"/>
    <lineage>
        <taxon>Bacteria</taxon>
        <taxon>Bacteria division WOR-3</taxon>
    </lineage>
</organism>
<comment type="subcellular location">
    <subcellularLocation>
        <location evidence="11">Cytoplasm</location>
    </subcellularLocation>
</comment>
<proteinExistence type="inferred from homology"/>
<feature type="domain" description="Fumarate reductase/succinate dehydrogenase flavoprotein-like C-terminal" evidence="13">
    <location>
        <begin position="435"/>
        <end position="529"/>
    </location>
</feature>
<comment type="function">
    <text evidence="11">Catalyzes the oxidation of L-aspartate to iminoaspartate.</text>
</comment>
<evidence type="ECO:0000313" key="14">
    <source>
        <dbReference type="EMBL" id="HGE99509.1"/>
    </source>
</evidence>
<comment type="catalytic activity">
    <reaction evidence="9">
        <text>L-aspartate + O2 = iminosuccinate + H2O2</text>
        <dbReference type="Rhea" id="RHEA:25876"/>
        <dbReference type="ChEBI" id="CHEBI:15379"/>
        <dbReference type="ChEBI" id="CHEBI:16240"/>
        <dbReference type="ChEBI" id="CHEBI:29991"/>
        <dbReference type="ChEBI" id="CHEBI:77875"/>
        <dbReference type="EC" id="1.4.3.16"/>
    </reaction>
    <physiologicalReaction direction="left-to-right" evidence="9">
        <dbReference type="Rhea" id="RHEA:25877"/>
    </physiologicalReaction>
</comment>
<dbReference type="EC" id="1.4.3.16" evidence="4 10"/>
<evidence type="ECO:0000256" key="4">
    <source>
        <dbReference type="ARBA" id="ARBA00012173"/>
    </source>
</evidence>
<comment type="cofactor">
    <cofactor evidence="1 11">
        <name>FAD</name>
        <dbReference type="ChEBI" id="CHEBI:57692"/>
    </cofactor>
</comment>
<keyword evidence="8 11" id="KW-0560">Oxidoreductase</keyword>
<dbReference type="UniPathway" id="UPA00253">
    <property type="reaction ID" value="UER00326"/>
</dbReference>
<dbReference type="InterPro" id="IPR027477">
    <property type="entry name" value="Succ_DH/fumarate_Rdtase_cat_sf"/>
</dbReference>
<dbReference type="Gene3D" id="1.20.58.100">
    <property type="entry name" value="Fumarate reductase/succinate dehydrogenase flavoprotein-like, C-terminal domain"/>
    <property type="match status" value="1"/>
</dbReference>
<dbReference type="SUPFAM" id="SSF46977">
    <property type="entry name" value="Succinate dehydrogenase/fumarate reductase flavoprotein C-terminal domain"/>
    <property type="match status" value="1"/>
</dbReference>
<feature type="domain" description="FAD-dependent oxidoreductase 2 FAD-binding" evidence="12">
    <location>
        <begin position="8"/>
        <end position="385"/>
    </location>
</feature>
<dbReference type="GO" id="GO:0005737">
    <property type="term" value="C:cytoplasm"/>
    <property type="evidence" value="ECO:0007669"/>
    <property type="project" value="UniProtKB-SubCell"/>
</dbReference>
<dbReference type="Gene3D" id="3.90.700.10">
    <property type="entry name" value="Succinate dehydrogenase/fumarate reductase flavoprotein, catalytic domain"/>
    <property type="match status" value="1"/>
</dbReference>
<dbReference type="NCBIfam" id="TIGR00551">
    <property type="entry name" value="nadB"/>
    <property type="match status" value="1"/>
</dbReference>
<dbReference type="InterPro" id="IPR005288">
    <property type="entry name" value="NadB"/>
</dbReference>
<dbReference type="InterPro" id="IPR015939">
    <property type="entry name" value="Fum_Rdtase/Succ_DH_flav-like_C"/>
</dbReference>
<dbReference type="InterPro" id="IPR037099">
    <property type="entry name" value="Fum_R/Succ_DH_flav-like_C_sf"/>
</dbReference>
<sequence>MMETLTTDYLVIGSGLAGLWFTYKVKDTGKVILVTKKESAESNTNYAQGGIAVALGEDDSPELHLKDTLKAGEGLAKEEIVRMVVESGPELVRELFSLGVDFSIYYNSTGKLRFDLGREGGHSRRRIVHARDYTGMAIEETLLSLLKGKKGVEIRPNHFLLDLIVEEKRCFGAFVYDLEKKKVLKIIARITLLATGGIGQLYLHTTNPPIATGDGIAIAFLKGVPVCNMEFIQFHPTSLYGHKVNGRAFLISEAVRGEGGVLRNWRGEAFMKRYSEAGDLAPRDVVARACYNEMKMENKKYLFLDLTHLNPFRIKERFPNIYNTCRQLGIDITKEMIPVVPACHYLCGGLLINQDGETEIKGLFAAGECSYSGMHGANRLASNSLLSTLVFADRAGKTARTKSEDIKIDPDKIREGPFSSDLPLGRERVKKITGEIKRTMWDNVGIVRTDAGLTHNRDFLRRLWKEISEIERKKGIVLDPEFLEMRNMALVGLLITESAIWRKESRGLHYNLDHPERDDKNYLKDTILNQQILE</sequence>
<accession>A0A7C3UVC2</accession>
<dbReference type="Pfam" id="PF00890">
    <property type="entry name" value="FAD_binding_2"/>
    <property type="match status" value="1"/>
</dbReference>
<evidence type="ECO:0000256" key="2">
    <source>
        <dbReference type="ARBA" id="ARBA00004950"/>
    </source>
</evidence>
<keyword evidence="5 11" id="KW-0285">Flavoprotein</keyword>
<evidence type="ECO:0000256" key="9">
    <source>
        <dbReference type="ARBA" id="ARBA00048305"/>
    </source>
</evidence>
<evidence type="ECO:0000256" key="11">
    <source>
        <dbReference type="RuleBase" id="RU362049"/>
    </source>
</evidence>
<dbReference type="GO" id="GO:0034628">
    <property type="term" value="P:'de novo' NAD+ biosynthetic process from L-aspartate"/>
    <property type="evidence" value="ECO:0007669"/>
    <property type="project" value="TreeGrafter"/>
</dbReference>
<evidence type="ECO:0000256" key="7">
    <source>
        <dbReference type="ARBA" id="ARBA00022827"/>
    </source>
</evidence>
<dbReference type="AlphaFoldDB" id="A0A7C3UVC2"/>
<evidence type="ECO:0000256" key="8">
    <source>
        <dbReference type="ARBA" id="ARBA00023002"/>
    </source>
</evidence>
<evidence type="ECO:0000256" key="10">
    <source>
        <dbReference type="NCBIfam" id="TIGR00551"/>
    </source>
</evidence>
<gene>
    <name evidence="14" type="primary">nadB</name>
    <name evidence="14" type="ORF">ENX07_05515</name>
</gene>
<dbReference type="Pfam" id="PF02910">
    <property type="entry name" value="Succ_DH_flav_C"/>
    <property type="match status" value="1"/>
</dbReference>
<comment type="pathway">
    <text evidence="2 11">Cofactor biosynthesis; NAD(+) biosynthesis; iminoaspartate from L-aspartate (oxidase route): step 1/1.</text>
</comment>
<comment type="similarity">
    <text evidence="3 11">Belongs to the FAD-dependent oxidoreductase 2 family. NadB subfamily.</text>
</comment>
<dbReference type="Gene3D" id="3.50.50.60">
    <property type="entry name" value="FAD/NAD(P)-binding domain"/>
    <property type="match status" value="1"/>
</dbReference>